<dbReference type="EMBL" id="BMJM01000004">
    <property type="protein sequence ID" value="GGE10454.1"/>
    <property type="molecule type" value="Genomic_DNA"/>
</dbReference>
<comment type="caution">
    <text evidence="2">The sequence shown here is derived from an EMBL/GenBank/DDBJ whole genome shotgun (WGS) entry which is preliminary data.</text>
</comment>
<dbReference type="AlphaFoldDB" id="A0A916ZSI9"/>
<dbReference type="Proteomes" id="UP000635071">
    <property type="component" value="Unassembled WGS sequence"/>
</dbReference>
<reference evidence="2" key="2">
    <citation type="submission" date="2020-09" db="EMBL/GenBank/DDBJ databases">
        <authorList>
            <person name="Sun Q."/>
            <person name="Zhou Y."/>
        </authorList>
    </citation>
    <scope>NUCLEOTIDE SEQUENCE</scope>
    <source>
        <strain evidence="2">CGMCC 1.15519</strain>
    </source>
</reference>
<dbReference type="RefSeq" id="WP_188762408.1">
    <property type="nucleotide sequence ID" value="NZ_BMJM01000004.1"/>
</dbReference>
<evidence type="ECO:0000313" key="2">
    <source>
        <dbReference type="EMBL" id="GGE10454.1"/>
    </source>
</evidence>
<sequence>MDAPFDRGEVDRASLDATERLRARLSGRPLAPEKRPGRSILPWVIASLLFVFLAGLIANPWFERSVRSRLPFAGVAVVEPAAEAEVAALEQRLRQLEARTGPADAPVPVERLARTEAQIETGADQLAREAERIDGLTGDVAGLAARLDADRERAEVATATANAAASRAQAMLVLVIARRTVDAGRPFGTLDPALRRSFEDRYPDAVKAITALGAAPVSLAILRSDFNAMRPAIGAAPIAPPRQTWWDALTGTISSAVSRPADSAVAAAPDAAAAALARGDIAGAAAQLRRLPSPRPAALSNWLAAYDRLQAGSQALAMLEAAMVLPPPEPITEAPPAR</sequence>
<protein>
    <submittedName>
        <fullName evidence="2">Uncharacterized protein</fullName>
    </submittedName>
</protein>
<reference evidence="2" key="1">
    <citation type="journal article" date="2014" name="Int. J. Syst. Evol. Microbiol.">
        <title>Complete genome sequence of Corynebacterium casei LMG S-19264T (=DSM 44701T), isolated from a smear-ripened cheese.</title>
        <authorList>
            <consortium name="US DOE Joint Genome Institute (JGI-PGF)"/>
            <person name="Walter F."/>
            <person name="Albersmeier A."/>
            <person name="Kalinowski J."/>
            <person name="Ruckert C."/>
        </authorList>
    </citation>
    <scope>NUCLEOTIDE SEQUENCE</scope>
    <source>
        <strain evidence="2">CGMCC 1.15519</strain>
    </source>
</reference>
<keyword evidence="1" id="KW-0472">Membrane</keyword>
<organism evidence="2 3">
    <name type="scientific">Sandarakinorhabdus glacialis</name>
    <dbReference type="NCBI Taxonomy" id="1614636"/>
    <lineage>
        <taxon>Bacteria</taxon>
        <taxon>Pseudomonadati</taxon>
        <taxon>Pseudomonadota</taxon>
        <taxon>Alphaproteobacteria</taxon>
        <taxon>Sphingomonadales</taxon>
        <taxon>Sphingosinicellaceae</taxon>
        <taxon>Sandarakinorhabdus</taxon>
    </lineage>
</organism>
<evidence type="ECO:0000256" key="1">
    <source>
        <dbReference type="SAM" id="Phobius"/>
    </source>
</evidence>
<keyword evidence="1" id="KW-1133">Transmembrane helix</keyword>
<name>A0A916ZSI9_9SPHN</name>
<accession>A0A916ZSI9</accession>
<evidence type="ECO:0000313" key="3">
    <source>
        <dbReference type="Proteomes" id="UP000635071"/>
    </source>
</evidence>
<keyword evidence="3" id="KW-1185">Reference proteome</keyword>
<proteinExistence type="predicted"/>
<feature type="transmembrane region" description="Helical" evidence="1">
    <location>
        <begin position="40"/>
        <end position="62"/>
    </location>
</feature>
<keyword evidence="1" id="KW-0812">Transmembrane</keyword>
<gene>
    <name evidence="2" type="ORF">GCM10011529_16060</name>
</gene>